<evidence type="ECO:0000256" key="20">
    <source>
        <dbReference type="SAM" id="Coils"/>
    </source>
</evidence>
<dbReference type="SMART" id="SM00220">
    <property type="entry name" value="S_TKc"/>
    <property type="match status" value="1"/>
</dbReference>
<evidence type="ECO:0000256" key="3">
    <source>
        <dbReference type="ARBA" id="ARBA00022553"/>
    </source>
</evidence>
<evidence type="ECO:0000256" key="9">
    <source>
        <dbReference type="ARBA" id="ARBA00022843"/>
    </source>
</evidence>
<dbReference type="GO" id="GO:0005634">
    <property type="term" value="C:nucleus"/>
    <property type="evidence" value="ECO:0007669"/>
    <property type="project" value="TreeGrafter"/>
</dbReference>
<comment type="caution">
    <text evidence="23">The sequence shown here is derived from an EMBL/GenBank/DDBJ whole genome shotgun (WGS) entry which is preliminary data.</text>
</comment>
<comment type="catalytic activity">
    <reaction evidence="17">
        <text>L-threonyl-[protein] + ATP = O-phospho-L-threonyl-[protein] + ADP + H(+)</text>
        <dbReference type="Rhea" id="RHEA:46608"/>
        <dbReference type="Rhea" id="RHEA-COMP:11060"/>
        <dbReference type="Rhea" id="RHEA-COMP:11605"/>
        <dbReference type="ChEBI" id="CHEBI:15378"/>
        <dbReference type="ChEBI" id="CHEBI:30013"/>
        <dbReference type="ChEBI" id="CHEBI:30616"/>
        <dbReference type="ChEBI" id="CHEBI:61977"/>
        <dbReference type="ChEBI" id="CHEBI:456216"/>
        <dbReference type="EC" id="2.7.11.1"/>
    </reaction>
    <physiologicalReaction direction="left-to-right" evidence="17">
        <dbReference type="Rhea" id="RHEA:46609"/>
    </physiologicalReaction>
</comment>
<dbReference type="GO" id="GO:0017148">
    <property type="term" value="P:negative regulation of translation"/>
    <property type="evidence" value="ECO:0007669"/>
    <property type="project" value="UniProtKB-KW"/>
</dbReference>
<evidence type="ECO:0000256" key="1">
    <source>
        <dbReference type="ARBA" id="ARBA00012513"/>
    </source>
</evidence>
<comment type="similarity">
    <text evidence="12">Belongs to the protein kinase superfamily. Ser/Thr protein kinase family. GCN2 subfamily.</text>
</comment>
<feature type="compositionally biased region" description="Polar residues" evidence="21">
    <location>
        <begin position="906"/>
        <end position="916"/>
    </location>
</feature>
<dbReference type="SUPFAM" id="SSF56112">
    <property type="entry name" value="Protein kinase-like (PK-like)"/>
    <property type="match status" value="1"/>
</dbReference>
<keyword evidence="10" id="KW-1015">Disulfide bond</keyword>
<accession>A0AAD5E8S6</accession>
<evidence type="ECO:0000256" key="18">
    <source>
        <dbReference type="ARBA" id="ARBA00048977"/>
    </source>
</evidence>
<feature type="region of interest" description="Disordered" evidence="21">
    <location>
        <begin position="1"/>
        <end position="77"/>
    </location>
</feature>
<feature type="region of interest" description="Disordered" evidence="21">
    <location>
        <begin position="377"/>
        <end position="415"/>
    </location>
</feature>
<dbReference type="InterPro" id="IPR050339">
    <property type="entry name" value="CC_SR_Kinase"/>
</dbReference>
<feature type="region of interest" description="Disordered" evidence="21">
    <location>
        <begin position="445"/>
        <end position="505"/>
    </location>
</feature>
<reference evidence="23" key="1">
    <citation type="submission" date="2021-06" db="EMBL/GenBank/DDBJ databases">
        <authorList>
            <consortium name="DOE Joint Genome Institute"/>
            <person name="Mondo S.J."/>
            <person name="Amses K.R."/>
            <person name="Simmons D.R."/>
            <person name="Longcore J.E."/>
            <person name="Seto K."/>
            <person name="Alves G.H."/>
            <person name="Bonds A.E."/>
            <person name="Quandt C.A."/>
            <person name="Davis W.J."/>
            <person name="Chang Y."/>
            <person name="Letcher P.M."/>
            <person name="Powell M.J."/>
            <person name="Kuo A."/>
            <person name="Labutti K."/>
            <person name="Pangilinan J."/>
            <person name="Andreopoulos W."/>
            <person name="Tritt A."/>
            <person name="Riley R."/>
            <person name="Hundley H."/>
            <person name="Johnson J."/>
            <person name="Lipzen A."/>
            <person name="Barry K."/>
            <person name="Berbee M.L."/>
            <person name="Buchler N.E."/>
            <person name="Grigoriev I.V."/>
            <person name="Spatafora J.W."/>
            <person name="Stajich J.E."/>
            <person name="James T.Y."/>
        </authorList>
    </citation>
    <scope>NUCLEOTIDE SEQUENCE</scope>
    <source>
        <strain evidence="23">AG</strain>
    </source>
</reference>
<feature type="region of interest" description="Disordered" evidence="21">
    <location>
        <begin position="593"/>
        <end position="616"/>
    </location>
</feature>
<dbReference type="InterPro" id="IPR017441">
    <property type="entry name" value="Protein_kinase_ATP_BS"/>
</dbReference>
<feature type="coiled-coil region" evidence="20">
    <location>
        <begin position="824"/>
        <end position="872"/>
    </location>
</feature>
<evidence type="ECO:0000259" key="22">
    <source>
        <dbReference type="PROSITE" id="PS50011"/>
    </source>
</evidence>
<dbReference type="Gene3D" id="3.30.200.20">
    <property type="entry name" value="Phosphorylase Kinase, domain 1"/>
    <property type="match status" value="1"/>
</dbReference>
<dbReference type="Gene3D" id="1.10.510.10">
    <property type="entry name" value="Transferase(Phosphotransferase) domain 1"/>
    <property type="match status" value="1"/>
</dbReference>
<organism evidence="23 24">
    <name type="scientific">Umbelopsis ramanniana AG</name>
    <dbReference type="NCBI Taxonomy" id="1314678"/>
    <lineage>
        <taxon>Eukaryota</taxon>
        <taxon>Fungi</taxon>
        <taxon>Fungi incertae sedis</taxon>
        <taxon>Mucoromycota</taxon>
        <taxon>Mucoromycotina</taxon>
        <taxon>Umbelopsidomycetes</taxon>
        <taxon>Umbelopsidales</taxon>
        <taxon>Umbelopsidaceae</taxon>
        <taxon>Umbelopsis</taxon>
    </lineage>
</organism>
<dbReference type="Pfam" id="PF22949">
    <property type="entry name" value="HRI2_3H"/>
    <property type="match status" value="1"/>
</dbReference>
<feature type="compositionally biased region" description="Basic residues" evidence="21">
    <location>
        <begin position="593"/>
        <end position="603"/>
    </location>
</feature>
<dbReference type="PROSITE" id="PS50011">
    <property type="entry name" value="PROTEIN_KINASE_DOM"/>
    <property type="match status" value="1"/>
</dbReference>
<feature type="compositionally biased region" description="Polar residues" evidence="21">
    <location>
        <begin position="10"/>
        <end position="21"/>
    </location>
</feature>
<dbReference type="Pfam" id="PF00069">
    <property type="entry name" value="Pkinase"/>
    <property type="match status" value="3"/>
</dbReference>
<dbReference type="InterPro" id="IPR000719">
    <property type="entry name" value="Prot_kinase_dom"/>
</dbReference>
<feature type="compositionally biased region" description="Polar residues" evidence="21">
    <location>
        <begin position="400"/>
        <end position="413"/>
    </location>
</feature>
<evidence type="ECO:0000256" key="14">
    <source>
        <dbReference type="ARBA" id="ARBA00042456"/>
    </source>
</evidence>
<keyword evidence="4" id="KW-0808">Transferase</keyword>
<evidence type="ECO:0000256" key="17">
    <source>
        <dbReference type="ARBA" id="ARBA00048659"/>
    </source>
</evidence>
<evidence type="ECO:0000256" key="11">
    <source>
        <dbReference type="ARBA" id="ARBA00023193"/>
    </source>
</evidence>
<dbReference type="CDD" id="cd13996">
    <property type="entry name" value="STKc_EIF2AK"/>
    <property type="match status" value="1"/>
</dbReference>
<evidence type="ECO:0000313" key="24">
    <source>
        <dbReference type="Proteomes" id="UP001206595"/>
    </source>
</evidence>
<proteinExistence type="inferred from homology"/>
<dbReference type="RefSeq" id="XP_051444415.1">
    <property type="nucleotide sequence ID" value="XM_051589184.1"/>
</dbReference>
<sequence length="930" mass="104302">MTLATACFDTDSSVAEESSTKFWHRKPTSDDSGRNDNQDSDNDSWPSTASDGSISISFDHDPETQDAPDSKASSRKSSNNLFFNPVYDEDGSSASSPAITLDIRRRYTTNANSSKRRQTKLLLVALIESFCAIYGDHPENNRRIFFLICQTLNSMGFVDKEFVDEMASVRSSFQRAFQRLFWTALETIRSENFQLAGGHKLITTNTWNEQDDRSQVDDFDAIVEDTLSSSIPASHILQNLPTMGFDLSVDNSRYLSDFVEISLLGKGGFASAWRARNKLDDIEYAIKKVWLGNDIEEDGSNPYDKIFREIKSLARLEHKNVIRYYSSWLEWRQGRKDDDLDTADHLSDQDDWSNHSDMSKHSTTSVFEGIDPTFEDSTDFGYAPETSSTEISGGIDFVSDHSTSNPSHPSTCTEKAAPVASILKLGKAIANEIRRDNHCTFVVPEEDHPLANPSSDDSGALENQPPMSPPNSQPQVSSIPIIKHERKNSHHRRQASIDSYSKHSRTQAPVGGWTLFIQMQLCPATLQDYIRHRNRYYTETGCCVGPDDCRRNIEIFSQILDGVAYIHEQGLIHRDLKPSNIFLGEAAGSSRRKNSQSWSRRRASKDDSSFSSSSESASSADYFKRHLLEGDWVPKIGDFGLVANMSGTEGEAMVSASSPLSDSISDLGSSFGTAGHSLRDMSHSAGSFRCGSHLSATSTSSRRPSRKYHHSRTSPVGTITYASPEQLANPPLAYDHKVDIYSLGIIFFELYQPFATGMERAESLKELKKGVLPDYFVKKFPKESALILWMMSEDAAQRPSAQQLIEFEMFAIPPDMYNSLHIQLQDKTKALDQKDNEVAHLRAAMAKKEKECDEMRIKIERMEATLRRMELSHGHTPLDGYSTVEPSTSPRDPPDEPHHAQLFTHWRTTSTSQRDASPSPPFDKIKLIIE</sequence>
<dbReference type="GO" id="GO:0005737">
    <property type="term" value="C:cytoplasm"/>
    <property type="evidence" value="ECO:0007669"/>
    <property type="project" value="TreeGrafter"/>
</dbReference>
<evidence type="ECO:0000313" key="23">
    <source>
        <dbReference type="EMBL" id="KAI8579411.1"/>
    </source>
</evidence>
<dbReference type="InterPro" id="IPR054521">
    <property type="entry name" value="HRI2_3H"/>
</dbReference>
<keyword evidence="11" id="KW-0652">Protein synthesis inhibitor</keyword>
<keyword evidence="24" id="KW-1185">Reference proteome</keyword>
<dbReference type="PANTHER" id="PTHR11042:SF160">
    <property type="entry name" value="EUKARYOTIC TRANSLATION INITIATION FACTOR 2-ALPHA KINASE 1"/>
    <property type="match status" value="1"/>
</dbReference>
<dbReference type="GO" id="GO:0005524">
    <property type="term" value="F:ATP binding"/>
    <property type="evidence" value="ECO:0007669"/>
    <property type="project" value="UniProtKB-UniRule"/>
</dbReference>
<dbReference type="AlphaFoldDB" id="A0AAD5E8S6"/>
<dbReference type="InterPro" id="IPR008271">
    <property type="entry name" value="Ser/Thr_kinase_AS"/>
</dbReference>
<feature type="binding site" evidence="19">
    <location>
        <position position="288"/>
    </location>
    <ligand>
        <name>ATP</name>
        <dbReference type="ChEBI" id="CHEBI:30616"/>
    </ligand>
</feature>
<comment type="subunit">
    <text evidence="16">Synthesized in an inactive form that binds to the N-terminal domain of CDC37. Has to be associated with a multiprotein complex containing Hsp90, CDC37 and PPP5C for maturation and activation by autophosphorylation. The phosphatase PPP5C modulates this activation. Homodimer; homodimerizes in presence of heme, forming a disulfide-linked inactive homodimer. Interacts with DELE1; binds both to full-length DELE1 and processed form of DELE1 (S-DELE1) in response to stress, leading to activate its protein kinase activity and trigger the integrated stress response (ISR).</text>
</comment>
<dbReference type="PANTHER" id="PTHR11042">
    <property type="entry name" value="EUKARYOTIC TRANSLATION INITIATION FACTOR 2-ALPHA KINASE EIF2-ALPHA KINASE -RELATED"/>
    <property type="match status" value="1"/>
</dbReference>
<protein>
    <recommendedName>
        <fullName evidence="13">Eukaryotic translation initiation factor 2-alpha kinase 1</fullName>
        <ecNumber evidence="1">2.7.11.1</ecNumber>
    </recommendedName>
    <alternativeName>
        <fullName evidence="15">Heme-regulated eukaryotic initiation factor eIF-2-alpha kinase</fullName>
    </alternativeName>
    <alternativeName>
        <fullName evidence="14">Hemin-sensitive initiation factor 2-alpha kinase</fullName>
    </alternativeName>
</protein>
<feature type="compositionally biased region" description="Basic and acidic residues" evidence="21">
    <location>
        <begin position="27"/>
        <end position="37"/>
    </location>
</feature>
<keyword evidence="8 19" id="KW-0067">ATP-binding</keyword>
<dbReference type="PROSITE" id="PS00108">
    <property type="entry name" value="PROTEIN_KINASE_ST"/>
    <property type="match status" value="1"/>
</dbReference>
<dbReference type="GeneID" id="75914529"/>
<keyword evidence="5" id="KW-0677">Repeat</keyword>
<evidence type="ECO:0000256" key="6">
    <source>
        <dbReference type="ARBA" id="ARBA00022741"/>
    </source>
</evidence>
<keyword evidence="20" id="KW-0175">Coiled coil</keyword>
<evidence type="ECO:0000256" key="13">
    <source>
        <dbReference type="ARBA" id="ARBA00040433"/>
    </source>
</evidence>
<feature type="compositionally biased region" description="Basic residues" evidence="21">
    <location>
        <begin position="703"/>
        <end position="712"/>
    </location>
</feature>
<feature type="region of interest" description="Disordered" evidence="21">
    <location>
        <begin position="693"/>
        <end position="716"/>
    </location>
</feature>
<evidence type="ECO:0000256" key="21">
    <source>
        <dbReference type="SAM" id="MobiDB-lite"/>
    </source>
</evidence>
<keyword evidence="6 19" id="KW-0547">Nucleotide-binding</keyword>
<feature type="region of interest" description="Disordered" evidence="21">
    <location>
        <begin position="872"/>
        <end position="930"/>
    </location>
</feature>
<keyword evidence="2" id="KW-0723">Serine/threonine-protein kinase</keyword>
<name>A0AAD5E8S6_UMBRA</name>
<keyword evidence="9" id="KW-0832">Ubl conjugation</keyword>
<dbReference type="InterPro" id="IPR011009">
    <property type="entry name" value="Kinase-like_dom_sf"/>
</dbReference>
<evidence type="ECO:0000256" key="12">
    <source>
        <dbReference type="ARBA" id="ARBA00037982"/>
    </source>
</evidence>
<feature type="domain" description="Protein kinase" evidence="22">
    <location>
        <begin position="258"/>
        <end position="810"/>
    </location>
</feature>
<evidence type="ECO:0000256" key="7">
    <source>
        <dbReference type="ARBA" id="ARBA00022777"/>
    </source>
</evidence>
<feature type="compositionally biased region" description="Polar residues" evidence="21">
    <location>
        <begin position="43"/>
        <end position="56"/>
    </location>
</feature>
<evidence type="ECO:0000256" key="19">
    <source>
        <dbReference type="PROSITE-ProRule" id="PRU10141"/>
    </source>
</evidence>
<gene>
    <name evidence="23" type="ORF">K450DRAFT_242022</name>
</gene>
<reference evidence="23" key="2">
    <citation type="journal article" date="2022" name="Proc. Natl. Acad. Sci. U.S.A.">
        <title>Diploid-dominant life cycles characterize the early evolution of Fungi.</title>
        <authorList>
            <person name="Amses K.R."/>
            <person name="Simmons D.R."/>
            <person name="Longcore J.E."/>
            <person name="Mondo S.J."/>
            <person name="Seto K."/>
            <person name="Jeronimo G.H."/>
            <person name="Bonds A.E."/>
            <person name="Quandt C.A."/>
            <person name="Davis W.J."/>
            <person name="Chang Y."/>
            <person name="Federici B.A."/>
            <person name="Kuo A."/>
            <person name="LaButti K."/>
            <person name="Pangilinan J."/>
            <person name="Andreopoulos W."/>
            <person name="Tritt A."/>
            <person name="Riley R."/>
            <person name="Hundley H."/>
            <person name="Johnson J."/>
            <person name="Lipzen A."/>
            <person name="Barry K."/>
            <person name="Lang B.F."/>
            <person name="Cuomo C.A."/>
            <person name="Buchler N.E."/>
            <person name="Grigoriev I.V."/>
            <person name="Spatafora J.W."/>
            <person name="Stajich J.E."/>
            <person name="James T.Y."/>
        </authorList>
    </citation>
    <scope>NUCLEOTIDE SEQUENCE</scope>
    <source>
        <strain evidence="23">AG</strain>
    </source>
</reference>
<evidence type="ECO:0000256" key="10">
    <source>
        <dbReference type="ARBA" id="ARBA00023157"/>
    </source>
</evidence>
<dbReference type="EC" id="2.7.11.1" evidence="1"/>
<comment type="catalytic activity">
    <reaction evidence="18">
        <text>L-seryl-[protein] + ATP = O-phospho-L-seryl-[protein] + ADP + H(+)</text>
        <dbReference type="Rhea" id="RHEA:17989"/>
        <dbReference type="Rhea" id="RHEA-COMP:9863"/>
        <dbReference type="Rhea" id="RHEA-COMP:11604"/>
        <dbReference type="ChEBI" id="CHEBI:15378"/>
        <dbReference type="ChEBI" id="CHEBI:29999"/>
        <dbReference type="ChEBI" id="CHEBI:30616"/>
        <dbReference type="ChEBI" id="CHEBI:83421"/>
        <dbReference type="ChEBI" id="CHEBI:456216"/>
        <dbReference type="EC" id="2.7.11.1"/>
    </reaction>
    <physiologicalReaction direction="left-to-right" evidence="18">
        <dbReference type="Rhea" id="RHEA:17990"/>
    </physiologicalReaction>
</comment>
<evidence type="ECO:0000256" key="4">
    <source>
        <dbReference type="ARBA" id="ARBA00022679"/>
    </source>
</evidence>
<dbReference type="EMBL" id="MU620920">
    <property type="protein sequence ID" value="KAI8579411.1"/>
    <property type="molecule type" value="Genomic_DNA"/>
</dbReference>
<evidence type="ECO:0000256" key="15">
    <source>
        <dbReference type="ARBA" id="ARBA00042914"/>
    </source>
</evidence>
<dbReference type="Proteomes" id="UP001206595">
    <property type="component" value="Unassembled WGS sequence"/>
</dbReference>
<feature type="compositionally biased region" description="Basic residues" evidence="21">
    <location>
        <begin position="484"/>
        <end position="494"/>
    </location>
</feature>
<keyword evidence="7" id="KW-0418">Kinase</keyword>
<dbReference type="GO" id="GO:0004694">
    <property type="term" value="F:eukaryotic translation initiation factor 2alpha kinase activity"/>
    <property type="evidence" value="ECO:0007669"/>
    <property type="project" value="TreeGrafter"/>
</dbReference>
<evidence type="ECO:0000256" key="5">
    <source>
        <dbReference type="ARBA" id="ARBA00022737"/>
    </source>
</evidence>
<keyword evidence="3" id="KW-0597">Phosphoprotein</keyword>
<evidence type="ECO:0000256" key="2">
    <source>
        <dbReference type="ARBA" id="ARBA00022527"/>
    </source>
</evidence>
<dbReference type="PROSITE" id="PS00107">
    <property type="entry name" value="PROTEIN_KINASE_ATP"/>
    <property type="match status" value="1"/>
</dbReference>
<evidence type="ECO:0000256" key="16">
    <source>
        <dbReference type="ARBA" id="ARBA00046654"/>
    </source>
</evidence>
<evidence type="ECO:0000256" key="8">
    <source>
        <dbReference type="ARBA" id="ARBA00022840"/>
    </source>
</evidence>